<dbReference type="OrthoDB" id="3540523at2759"/>
<dbReference type="Proteomes" id="UP000256328">
    <property type="component" value="Unassembled WGS sequence"/>
</dbReference>
<evidence type="ECO:0000259" key="1">
    <source>
        <dbReference type="PROSITE" id="PS50181"/>
    </source>
</evidence>
<proteinExistence type="predicted"/>
<dbReference type="Gene3D" id="3.80.10.10">
    <property type="entry name" value="Ribonuclease Inhibitor"/>
    <property type="match status" value="1"/>
</dbReference>
<dbReference type="InterPro" id="IPR032675">
    <property type="entry name" value="LRR_dom_sf"/>
</dbReference>
<feature type="domain" description="F-box" evidence="1">
    <location>
        <begin position="1"/>
        <end position="46"/>
    </location>
</feature>
<keyword evidence="3" id="KW-1185">Reference proteome</keyword>
<dbReference type="InterPro" id="IPR001810">
    <property type="entry name" value="F-box_dom"/>
</dbReference>
<sequence length="415" mass="47492">MSFSHLPNEVLLHIVRNLSRFSDLCTCSLISHTFLSVARPILYREIEITSAADDFDDEDDGAIMARQAESLKTISENAYIGSLVHKLRCRDTKSTTYSDLIVVEDYLDLQDIVQAAKNMTSSVKSLATAVAATCPMLKSFEIVGGFSDRPDPRLILPKSTYDNSTQYELMTGGLQFPHLEHFGLSNLRFILYESNGNQKIKDLILQLVQSCGQTLISIRIPILFSADRTELAFIMKLSFIRELPPSLEELYIEISAESLLVDEDDDFNPFCSIGEDIFGALKRLHTCDLMAWICDADLTTASYPGKAVHYRRLRHAKGEQYKSLWTSRQDRIYPKDDFVITHSSVEIQGEFEGKDAKNAWLDANEEGELEYSKYIDEPKTRQFKALEDNEARRWPHNQSRHYQDRVKSYEMYEIC</sequence>
<dbReference type="SUPFAM" id="SSF81383">
    <property type="entry name" value="F-box domain"/>
    <property type="match status" value="1"/>
</dbReference>
<comment type="caution">
    <text evidence="2">The sequence shown here is derived from an EMBL/GenBank/DDBJ whole genome shotgun (WGS) entry which is preliminary data.</text>
</comment>
<organism evidence="2 3">
    <name type="scientific">Coleophoma crateriformis</name>
    <dbReference type="NCBI Taxonomy" id="565419"/>
    <lineage>
        <taxon>Eukaryota</taxon>
        <taxon>Fungi</taxon>
        <taxon>Dikarya</taxon>
        <taxon>Ascomycota</taxon>
        <taxon>Pezizomycotina</taxon>
        <taxon>Leotiomycetes</taxon>
        <taxon>Helotiales</taxon>
        <taxon>Dermateaceae</taxon>
        <taxon>Coleophoma</taxon>
    </lineage>
</organism>
<dbReference type="AlphaFoldDB" id="A0A3D8QTT6"/>
<dbReference type="EMBL" id="PDLN01000015">
    <property type="protein sequence ID" value="RDW65195.1"/>
    <property type="molecule type" value="Genomic_DNA"/>
</dbReference>
<evidence type="ECO:0000313" key="3">
    <source>
        <dbReference type="Proteomes" id="UP000256328"/>
    </source>
</evidence>
<dbReference type="InterPro" id="IPR036047">
    <property type="entry name" value="F-box-like_dom_sf"/>
</dbReference>
<evidence type="ECO:0000313" key="2">
    <source>
        <dbReference type="EMBL" id="RDW65195.1"/>
    </source>
</evidence>
<dbReference type="Pfam" id="PF12937">
    <property type="entry name" value="F-box-like"/>
    <property type="match status" value="1"/>
</dbReference>
<dbReference type="CDD" id="cd09917">
    <property type="entry name" value="F-box_SF"/>
    <property type="match status" value="1"/>
</dbReference>
<reference evidence="2 3" key="1">
    <citation type="journal article" date="2018" name="IMA Fungus">
        <title>IMA Genome-F 9: Draft genome sequence of Annulohypoxylon stygium, Aspergillus mulundensis, Berkeleyomyces basicola (syn. Thielaviopsis basicola), Ceratocystis smalleyi, two Cercospora beticola strains, Coleophoma cylindrospora, Fusarium fracticaudum, Phialophora cf. hyalina, and Morchella septimelata.</title>
        <authorList>
            <person name="Wingfield B.D."/>
            <person name="Bills G.F."/>
            <person name="Dong Y."/>
            <person name="Huang W."/>
            <person name="Nel W.J."/>
            <person name="Swalarsk-Parry B.S."/>
            <person name="Vaghefi N."/>
            <person name="Wilken P.M."/>
            <person name="An Z."/>
            <person name="de Beer Z.W."/>
            <person name="De Vos L."/>
            <person name="Chen L."/>
            <person name="Duong T.A."/>
            <person name="Gao Y."/>
            <person name="Hammerbacher A."/>
            <person name="Kikkert J.R."/>
            <person name="Li Y."/>
            <person name="Li H."/>
            <person name="Li K."/>
            <person name="Li Q."/>
            <person name="Liu X."/>
            <person name="Ma X."/>
            <person name="Naidoo K."/>
            <person name="Pethybridge S.J."/>
            <person name="Sun J."/>
            <person name="Steenkamp E.T."/>
            <person name="van der Nest M.A."/>
            <person name="van Wyk S."/>
            <person name="Wingfield M.J."/>
            <person name="Xiong C."/>
            <person name="Yue Q."/>
            <person name="Zhang X."/>
        </authorList>
    </citation>
    <scope>NUCLEOTIDE SEQUENCE [LARGE SCALE GENOMIC DNA]</scope>
    <source>
        <strain evidence="2 3">BP5796</strain>
    </source>
</reference>
<name>A0A3D8QTT6_9HELO</name>
<dbReference type="PROSITE" id="PS50181">
    <property type="entry name" value="FBOX"/>
    <property type="match status" value="1"/>
</dbReference>
<gene>
    <name evidence="2" type="ORF">BP5796_09887</name>
</gene>
<protein>
    <recommendedName>
        <fullName evidence="1">F-box domain-containing protein</fullName>
    </recommendedName>
</protein>
<accession>A0A3D8QTT6</accession>